<keyword evidence="6 8" id="KW-0067">ATP-binding</keyword>
<dbReference type="UniPathway" id="UPA00028">
    <property type="reaction ID" value="UER00005"/>
</dbReference>
<dbReference type="InterPro" id="IPR003721">
    <property type="entry name" value="Pantoate_ligase"/>
</dbReference>
<dbReference type="NCBIfam" id="TIGR00018">
    <property type="entry name" value="panC"/>
    <property type="match status" value="1"/>
</dbReference>
<dbReference type="EC" id="6.3.2.1" evidence="8"/>
<feature type="binding site" evidence="8">
    <location>
        <position position="154"/>
    </location>
    <ligand>
        <name>(R)-pantoate</name>
        <dbReference type="ChEBI" id="CHEBI:15980"/>
    </ligand>
</feature>
<evidence type="ECO:0000313" key="9">
    <source>
        <dbReference type="EMBL" id="GAT35092.1"/>
    </source>
</evidence>
<evidence type="ECO:0000256" key="6">
    <source>
        <dbReference type="ARBA" id="ARBA00022840"/>
    </source>
</evidence>
<dbReference type="FunCoup" id="A0A146GD68">
    <property type="interactions" value="519"/>
</dbReference>
<feature type="binding site" evidence="8">
    <location>
        <begin position="148"/>
        <end position="151"/>
    </location>
    <ligand>
        <name>ATP</name>
        <dbReference type="ChEBI" id="CHEBI:30616"/>
    </ligand>
</feature>
<organism evidence="9 10">
    <name type="scientific">Terrimicrobium sacchariphilum</name>
    <dbReference type="NCBI Taxonomy" id="690879"/>
    <lineage>
        <taxon>Bacteria</taxon>
        <taxon>Pseudomonadati</taxon>
        <taxon>Verrucomicrobiota</taxon>
        <taxon>Terrimicrobiia</taxon>
        <taxon>Terrimicrobiales</taxon>
        <taxon>Terrimicrobiaceae</taxon>
        <taxon>Terrimicrobium</taxon>
    </lineage>
</organism>
<keyword evidence="3 8" id="KW-0436">Ligase</keyword>
<dbReference type="PANTHER" id="PTHR21299">
    <property type="entry name" value="CYTIDYLATE KINASE/PANTOATE-BETA-ALANINE LIGASE"/>
    <property type="match status" value="1"/>
</dbReference>
<proteinExistence type="inferred from homology"/>
<evidence type="ECO:0000256" key="2">
    <source>
        <dbReference type="ARBA" id="ARBA00009256"/>
    </source>
</evidence>
<dbReference type="NCBIfam" id="TIGR00125">
    <property type="entry name" value="cyt_tran_rel"/>
    <property type="match status" value="1"/>
</dbReference>
<dbReference type="GO" id="GO:0015940">
    <property type="term" value="P:pantothenate biosynthetic process"/>
    <property type="evidence" value="ECO:0007669"/>
    <property type="project" value="UniProtKB-UniRule"/>
</dbReference>
<protein>
    <recommendedName>
        <fullName evidence="8">Pantothenate synthetase</fullName>
        <shortName evidence="8">PS</shortName>
        <ecNumber evidence="8">6.3.2.1</ecNumber>
    </recommendedName>
    <alternativeName>
        <fullName evidence="8">Pantoate--beta-alanine ligase</fullName>
    </alternativeName>
    <alternativeName>
        <fullName evidence="8">Pantoate-activating enzyme</fullName>
    </alternativeName>
</protein>
<feature type="binding site" evidence="8">
    <location>
        <position position="62"/>
    </location>
    <ligand>
        <name>(R)-pantoate</name>
        <dbReference type="ChEBI" id="CHEBI:15980"/>
    </ligand>
</feature>
<feature type="binding site" evidence="8">
    <location>
        <begin position="185"/>
        <end position="188"/>
    </location>
    <ligand>
        <name>ATP</name>
        <dbReference type="ChEBI" id="CHEBI:30616"/>
    </ligand>
</feature>
<dbReference type="CDD" id="cd00560">
    <property type="entry name" value="PanC"/>
    <property type="match status" value="1"/>
</dbReference>
<comment type="function">
    <text evidence="8">Catalyzes the condensation of pantoate with beta-alanine in an ATP-dependent reaction via a pantoyl-adenylate intermediate.</text>
</comment>
<feature type="binding site" evidence="8">
    <location>
        <position position="62"/>
    </location>
    <ligand>
        <name>beta-alanine</name>
        <dbReference type="ChEBI" id="CHEBI:57966"/>
    </ligand>
</feature>
<comment type="similarity">
    <text evidence="2 8">Belongs to the pantothenate synthetase family.</text>
</comment>
<dbReference type="EMBL" id="BDCO01000003">
    <property type="protein sequence ID" value="GAT35092.1"/>
    <property type="molecule type" value="Genomic_DNA"/>
</dbReference>
<dbReference type="RefSeq" id="WP_075080942.1">
    <property type="nucleotide sequence ID" value="NZ_BDCO01000003.1"/>
</dbReference>
<keyword evidence="4 8" id="KW-0566">Pantothenate biosynthesis</keyword>
<evidence type="ECO:0000256" key="7">
    <source>
        <dbReference type="ARBA" id="ARBA00048258"/>
    </source>
</evidence>
<comment type="subunit">
    <text evidence="8">Homodimer.</text>
</comment>
<dbReference type="HAMAP" id="MF_00158">
    <property type="entry name" value="PanC"/>
    <property type="match status" value="1"/>
</dbReference>
<dbReference type="Pfam" id="PF02569">
    <property type="entry name" value="Pantoate_ligase"/>
    <property type="match status" value="1"/>
</dbReference>
<comment type="caution">
    <text evidence="9">The sequence shown here is derived from an EMBL/GenBank/DDBJ whole genome shotgun (WGS) entry which is preliminary data.</text>
</comment>
<dbReference type="GO" id="GO:0005829">
    <property type="term" value="C:cytosol"/>
    <property type="evidence" value="ECO:0007669"/>
    <property type="project" value="TreeGrafter"/>
</dbReference>
<feature type="binding site" evidence="8">
    <location>
        <begin position="28"/>
        <end position="35"/>
    </location>
    <ligand>
        <name>ATP</name>
        <dbReference type="ChEBI" id="CHEBI:30616"/>
    </ligand>
</feature>
<comment type="catalytic activity">
    <reaction evidence="7 8">
        <text>(R)-pantoate + beta-alanine + ATP = (R)-pantothenate + AMP + diphosphate + H(+)</text>
        <dbReference type="Rhea" id="RHEA:10912"/>
        <dbReference type="ChEBI" id="CHEBI:15378"/>
        <dbReference type="ChEBI" id="CHEBI:15980"/>
        <dbReference type="ChEBI" id="CHEBI:29032"/>
        <dbReference type="ChEBI" id="CHEBI:30616"/>
        <dbReference type="ChEBI" id="CHEBI:33019"/>
        <dbReference type="ChEBI" id="CHEBI:57966"/>
        <dbReference type="ChEBI" id="CHEBI:456215"/>
        <dbReference type="EC" id="6.3.2.1"/>
    </reaction>
</comment>
<dbReference type="AlphaFoldDB" id="A0A146GD68"/>
<dbReference type="SUPFAM" id="SSF52374">
    <property type="entry name" value="Nucleotidylyl transferase"/>
    <property type="match status" value="1"/>
</dbReference>
<evidence type="ECO:0000256" key="8">
    <source>
        <dbReference type="HAMAP-Rule" id="MF_00158"/>
    </source>
</evidence>
<accession>A0A146GD68</accession>
<keyword evidence="10" id="KW-1185">Reference proteome</keyword>
<name>A0A146GD68_TERSA</name>
<keyword evidence="5 8" id="KW-0547">Nucleotide-binding</keyword>
<comment type="pathway">
    <text evidence="1 8">Cofactor biosynthesis; (R)-pantothenate biosynthesis; (R)-pantothenate from (R)-pantoate and beta-alanine: step 1/1.</text>
</comment>
<feature type="active site" description="Proton donor" evidence="8">
    <location>
        <position position="35"/>
    </location>
</feature>
<evidence type="ECO:0000313" key="10">
    <source>
        <dbReference type="Proteomes" id="UP000076023"/>
    </source>
</evidence>
<evidence type="ECO:0000256" key="1">
    <source>
        <dbReference type="ARBA" id="ARBA00004990"/>
    </source>
</evidence>
<dbReference type="InterPro" id="IPR042176">
    <property type="entry name" value="Pantoate_ligase_C"/>
</dbReference>
<dbReference type="GO" id="GO:0004592">
    <property type="term" value="F:pantoate-beta-alanine ligase activity"/>
    <property type="evidence" value="ECO:0007669"/>
    <property type="project" value="UniProtKB-UniRule"/>
</dbReference>
<dbReference type="InterPro" id="IPR014729">
    <property type="entry name" value="Rossmann-like_a/b/a_fold"/>
</dbReference>
<feature type="binding site" evidence="8">
    <location>
        <position position="177"/>
    </location>
    <ligand>
        <name>ATP</name>
        <dbReference type="ChEBI" id="CHEBI:30616"/>
    </ligand>
</feature>
<dbReference type="Gene3D" id="3.30.1300.10">
    <property type="entry name" value="Pantoate-beta-alanine ligase, C-terminal domain"/>
    <property type="match status" value="1"/>
</dbReference>
<sequence length="279" mass="30302">MKIAKTVAVARRSLRATRNAPVVLVPTMGALHHGHAALIRKARQLAGRKGTVVVSIFVNPIQFGPKEDFASYPRPFARDVKVCRESGADLVFAPAPEEMYVEDRSIIVDEGSLSAHLCGASRPGHFRGVCTVVAKLFLIVQPDIAIFGEKDYQQLAILRRMVRDLNFPIEIVGHPTIREADGLATSSRNAYLTPDERAVAPGIQAALQEAAQRKTPVAILNTGLKLISRIPGARVDYLKLVDAETLQDAKSLSRPARLAAAVFLGKARLIDNIAVLPRP</sequence>
<reference evidence="10" key="1">
    <citation type="journal article" date="2017" name="Genome Announc.">
        <title>Draft Genome Sequence of Terrimicrobium sacchariphilum NM-5T, a Facultative Anaerobic Soil Bacterium of the Class Spartobacteria.</title>
        <authorList>
            <person name="Qiu Y.L."/>
            <person name="Tourlousse D.M."/>
            <person name="Matsuura N."/>
            <person name="Ohashi A."/>
            <person name="Sekiguchi Y."/>
        </authorList>
    </citation>
    <scope>NUCLEOTIDE SEQUENCE [LARGE SCALE GENOMIC DNA]</scope>
    <source>
        <strain evidence="10">NM-5</strain>
    </source>
</reference>
<comment type="subcellular location">
    <subcellularLocation>
        <location evidence="8">Cytoplasm</location>
    </subcellularLocation>
</comment>
<comment type="miscellaneous">
    <text evidence="8">The reaction proceeds by a bi uni uni bi ping pong mechanism.</text>
</comment>
<dbReference type="PANTHER" id="PTHR21299:SF1">
    <property type="entry name" value="PANTOATE--BETA-ALANINE LIGASE"/>
    <property type="match status" value="1"/>
</dbReference>
<evidence type="ECO:0000256" key="5">
    <source>
        <dbReference type="ARBA" id="ARBA00022741"/>
    </source>
</evidence>
<evidence type="ECO:0000256" key="4">
    <source>
        <dbReference type="ARBA" id="ARBA00022655"/>
    </source>
</evidence>
<dbReference type="STRING" id="690879.TSACC_3153"/>
<keyword evidence="8" id="KW-0963">Cytoplasm</keyword>
<dbReference type="InterPro" id="IPR004821">
    <property type="entry name" value="Cyt_trans-like"/>
</dbReference>
<dbReference type="InParanoid" id="A0A146GD68"/>
<dbReference type="GO" id="GO:0005524">
    <property type="term" value="F:ATP binding"/>
    <property type="evidence" value="ECO:0007669"/>
    <property type="project" value="UniProtKB-KW"/>
</dbReference>
<dbReference type="Gene3D" id="3.40.50.620">
    <property type="entry name" value="HUPs"/>
    <property type="match status" value="1"/>
</dbReference>
<gene>
    <name evidence="8" type="primary">panC</name>
    <name evidence="9" type="ORF">TSACC_3153</name>
</gene>
<evidence type="ECO:0000256" key="3">
    <source>
        <dbReference type="ARBA" id="ARBA00022598"/>
    </source>
</evidence>
<dbReference type="Proteomes" id="UP000076023">
    <property type="component" value="Unassembled WGS sequence"/>
</dbReference>